<dbReference type="InterPro" id="IPR052349">
    <property type="entry name" value="Metallo-hydrolase_Enzymes"/>
</dbReference>
<dbReference type="PANTHER" id="PTHR32027:SF0">
    <property type="entry name" value="CYTOSINE DEAMINASE"/>
    <property type="match status" value="1"/>
</dbReference>
<dbReference type="InterPro" id="IPR032466">
    <property type="entry name" value="Metal_Hydrolase"/>
</dbReference>
<dbReference type="SUPFAM" id="SSF51338">
    <property type="entry name" value="Composite domain of metallo-dependent hydrolases"/>
    <property type="match status" value="1"/>
</dbReference>
<dbReference type="Proteomes" id="UP000800041">
    <property type="component" value="Unassembled WGS sequence"/>
</dbReference>
<dbReference type="AlphaFoldDB" id="A0A6G1H8J9"/>
<dbReference type="InterPro" id="IPR011059">
    <property type="entry name" value="Metal-dep_hydrolase_composite"/>
</dbReference>
<dbReference type="GO" id="GO:0016814">
    <property type="term" value="F:hydrolase activity, acting on carbon-nitrogen (but not peptide) bonds, in cyclic amidines"/>
    <property type="evidence" value="ECO:0007669"/>
    <property type="project" value="TreeGrafter"/>
</dbReference>
<dbReference type="EMBL" id="ML977144">
    <property type="protein sequence ID" value="KAF1989531.1"/>
    <property type="molecule type" value="Genomic_DNA"/>
</dbReference>
<accession>A0A6G1H8J9</accession>
<name>A0A6G1H8J9_9PEZI</name>
<sequence length="476" mass="52569">MDAEGNVPNTQLNNAKVVANSSRRRTSPSPAPLEAHEHRESLDTQLQIITRAKLPNRPSSELWDVSVSDGKIASISPHEPLTPVSATRLLDAKGSLLCPSLCHAHIHLDKCFLLQDPKFADLEIVDGDFQEAMKLTTSAKSRFGREDLMRRGRQLVQESIRYGVTSMRAFVEVDGDVDFKCLDAGLALKEEFADRCEVQICAFAQLPLFSGPDGGATVRRLMVQAAEREGVDVVGSTPYVESDGVKENMNIRWLTTLALRHFKHLDFHLDYHLNESKDPTVWNVIRTLDHLHWKHRSSRVITLGHCTRLAFFSPDDWASLRDTISAANLPISFVGLPTSDLFMMRTPQNYRGTLPIPQMIKEYGINAAIAVNNVGNAFTPQGSCDPLTVASLGVGVYQAGTKQDSEILFECISGRAKSAIGLPGTGLDLQEGDLADFVIFGQEDSEWRARKCVSEVIYDPPCQARTTIRSGRVISG</sequence>
<dbReference type="Gene3D" id="3.20.20.140">
    <property type="entry name" value="Metal-dependent hydrolases"/>
    <property type="match status" value="1"/>
</dbReference>
<organism evidence="2 3">
    <name type="scientific">Aulographum hederae CBS 113979</name>
    <dbReference type="NCBI Taxonomy" id="1176131"/>
    <lineage>
        <taxon>Eukaryota</taxon>
        <taxon>Fungi</taxon>
        <taxon>Dikarya</taxon>
        <taxon>Ascomycota</taxon>
        <taxon>Pezizomycotina</taxon>
        <taxon>Dothideomycetes</taxon>
        <taxon>Pleosporomycetidae</taxon>
        <taxon>Aulographales</taxon>
        <taxon>Aulographaceae</taxon>
    </lineage>
</organism>
<evidence type="ECO:0000313" key="2">
    <source>
        <dbReference type="EMBL" id="KAF1989531.1"/>
    </source>
</evidence>
<keyword evidence="3" id="KW-1185">Reference proteome</keyword>
<protein>
    <submittedName>
        <fullName evidence="2">Cytosine deaminase protein-like protein</fullName>
    </submittedName>
</protein>
<dbReference type="Gene3D" id="2.30.40.10">
    <property type="entry name" value="Urease, subunit C, domain 1"/>
    <property type="match status" value="1"/>
</dbReference>
<feature type="region of interest" description="Disordered" evidence="1">
    <location>
        <begin position="1"/>
        <end position="41"/>
    </location>
</feature>
<dbReference type="OrthoDB" id="10266980at2759"/>
<reference evidence="2" key="1">
    <citation type="journal article" date="2020" name="Stud. Mycol.">
        <title>101 Dothideomycetes genomes: a test case for predicting lifestyles and emergence of pathogens.</title>
        <authorList>
            <person name="Haridas S."/>
            <person name="Albert R."/>
            <person name="Binder M."/>
            <person name="Bloem J."/>
            <person name="Labutti K."/>
            <person name="Salamov A."/>
            <person name="Andreopoulos B."/>
            <person name="Baker S."/>
            <person name="Barry K."/>
            <person name="Bills G."/>
            <person name="Bluhm B."/>
            <person name="Cannon C."/>
            <person name="Castanera R."/>
            <person name="Culley D."/>
            <person name="Daum C."/>
            <person name="Ezra D."/>
            <person name="Gonzalez J."/>
            <person name="Henrissat B."/>
            <person name="Kuo A."/>
            <person name="Liang C."/>
            <person name="Lipzen A."/>
            <person name="Lutzoni F."/>
            <person name="Magnuson J."/>
            <person name="Mondo S."/>
            <person name="Nolan M."/>
            <person name="Ohm R."/>
            <person name="Pangilinan J."/>
            <person name="Park H.-J."/>
            <person name="Ramirez L."/>
            <person name="Alfaro M."/>
            <person name="Sun H."/>
            <person name="Tritt A."/>
            <person name="Yoshinaga Y."/>
            <person name="Zwiers L.-H."/>
            <person name="Turgeon B."/>
            <person name="Goodwin S."/>
            <person name="Spatafora J."/>
            <person name="Crous P."/>
            <person name="Grigoriev I."/>
        </authorList>
    </citation>
    <scope>NUCLEOTIDE SEQUENCE</scope>
    <source>
        <strain evidence="2">CBS 113979</strain>
    </source>
</reference>
<evidence type="ECO:0000313" key="3">
    <source>
        <dbReference type="Proteomes" id="UP000800041"/>
    </source>
</evidence>
<gene>
    <name evidence="2" type="ORF">K402DRAFT_371269</name>
</gene>
<proteinExistence type="predicted"/>
<evidence type="ECO:0000256" key="1">
    <source>
        <dbReference type="SAM" id="MobiDB-lite"/>
    </source>
</evidence>
<dbReference type="PANTHER" id="PTHR32027">
    <property type="entry name" value="CYTOSINE DEAMINASE"/>
    <property type="match status" value="1"/>
</dbReference>
<dbReference type="SUPFAM" id="SSF51556">
    <property type="entry name" value="Metallo-dependent hydrolases"/>
    <property type="match status" value="1"/>
</dbReference>